<name>A0ACB8BK37_9AGAM</name>
<evidence type="ECO:0000313" key="2">
    <source>
        <dbReference type="Proteomes" id="UP000790709"/>
    </source>
</evidence>
<protein>
    <submittedName>
        <fullName evidence="1">Acid protease</fullName>
    </submittedName>
</protein>
<sequence length="440" mass="45605">MISLPLVALALLPYALAAPQSEGYADPLHVPLTRRNRATRVANLPKIADALRVKYGYKPKNLAKRASSASIPITDEENDSSYSGVVSIGTPPQNLNLVLDTGSSDLWMATTQCTTCTPDIITFDPSKSSSFKTSASNTQIQYGSGNAQGTVSQDTVSMGGFTVSAQTLLAVNSITGNLIDDGLSGIMGLGFQTISALEVAPFWVALNSANQLSSPVMSFYFERYVDQVNEIDAAPGGVFTLGGTNTSLYTGNIEFINMPSGSTPSYWYQAVDAVTVQGTSITIPSGSSLSAIDTGTTLIGAPTAIVANIWNAVPGSQALTGQYEGMYAFPCTTDVSITISFGGTAWSISSDDMNLGTISTGSSTGPMSGAVDATSDMCVGGIFDVGSSMGSGQGVPSWIVGDTFLKNVYTVFRADPPSVGFAKLAPGLSTTGLCNSFLPS</sequence>
<comment type="caution">
    <text evidence="1">The sequence shown here is derived from an EMBL/GenBank/DDBJ whole genome shotgun (WGS) entry which is preliminary data.</text>
</comment>
<dbReference type="Proteomes" id="UP000790709">
    <property type="component" value="Unassembled WGS sequence"/>
</dbReference>
<gene>
    <name evidence="1" type="ORF">BV22DRAFT_1010816</name>
</gene>
<keyword evidence="1" id="KW-0645">Protease</keyword>
<dbReference type="EMBL" id="MU266398">
    <property type="protein sequence ID" value="KAH7925606.1"/>
    <property type="molecule type" value="Genomic_DNA"/>
</dbReference>
<organism evidence="1 2">
    <name type="scientific">Leucogyrophana mollusca</name>
    <dbReference type="NCBI Taxonomy" id="85980"/>
    <lineage>
        <taxon>Eukaryota</taxon>
        <taxon>Fungi</taxon>
        <taxon>Dikarya</taxon>
        <taxon>Basidiomycota</taxon>
        <taxon>Agaricomycotina</taxon>
        <taxon>Agaricomycetes</taxon>
        <taxon>Agaricomycetidae</taxon>
        <taxon>Boletales</taxon>
        <taxon>Boletales incertae sedis</taxon>
        <taxon>Leucogyrophana</taxon>
    </lineage>
</organism>
<keyword evidence="2" id="KW-1185">Reference proteome</keyword>
<accession>A0ACB8BK37</accession>
<keyword evidence="1" id="KW-0378">Hydrolase</keyword>
<evidence type="ECO:0000313" key="1">
    <source>
        <dbReference type="EMBL" id="KAH7925606.1"/>
    </source>
</evidence>
<proteinExistence type="predicted"/>
<reference evidence="1" key="1">
    <citation type="journal article" date="2021" name="New Phytol.">
        <title>Evolutionary innovations through gain and loss of genes in the ectomycorrhizal Boletales.</title>
        <authorList>
            <person name="Wu G."/>
            <person name="Miyauchi S."/>
            <person name="Morin E."/>
            <person name="Kuo A."/>
            <person name="Drula E."/>
            <person name="Varga T."/>
            <person name="Kohler A."/>
            <person name="Feng B."/>
            <person name="Cao Y."/>
            <person name="Lipzen A."/>
            <person name="Daum C."/>
            <person name="Hundley H."/>
            <person name="Pangilinan J."/>
            <person name="Johnson J."/>
            <person name="Barry K."/>
            <person name="LaButti K."/>
            <person name="Ng V."/>
            <person name="Ahrendt S."/>
            <person name="Min B."/>
            <person name="Choi I.G."/>
            <person name="Park H."/>
            <person name="Plett J.M."/>
            <person name="Magnuson J."/>
            <person name="Spatafora J.W."/>
            <person name="Nagy L.G."/>
            <person name="Henrissat B."/>
            <person name="Grigoriev I.V."/>
            <person name="Yang Z.L."/>
            <person name="Xu J."/>
            <person name="Martin F.M."/>
        </authorList>
    </citation>
    <scope>NUCLEOTIDE SEQUENCE</scope>
    <source>
        <strain evidence="1">KUC20120723A-06</strain>
    </source>
</reference>